<organism evidence="1 2">
    <name type="scientific">Crucibulum laeve</name>
    <dbReference type="NCBI Taxonomy" id="68775"/>
    <lineage>
        <taxon>Eukaryota</taxon>
        <taxon>Fungi</taxon>
        <taxon>Dikarya</taxon>
        <taxon>Basidiomycota</taxon>
        <taxon>Agaricomycotina</taxon>
        <taxon>Agaricomycetes</taxon>
        <taxon>Agaricomycetidae</taxon>
        <taxon>Agaricales</taxon>
        <taxon>Agaricineae</taxon>
        <taxon>Nidulariaceae</taxon>
        <taxon>Crucibulum</taxon>
    </lineage>
</organism>
<keyword evidence="2" id="KW-1185">Reference proteome</keyword>
<accession>A0A5C3LEQ4</accession>
<sequence length="93" mass="10427">MKCGFLKSAKAQKKGSLYPRKHEELVSDFNQIGKVSKLSYGKVKEAGLPEGYKTKGVNMKEFAAERIDHPEGTKLFTWNSCVPHSFFPFALTS</sequence>
<evidence type="ECO:0000313" key="2">
    <source>
        <dbReference type="Proteomes" id="UP000308652"/>
    </source>
</evidence>
<gene>
    <name evidence="1" type="ORF">BDQ12DRAFT_694425</name>
</gene>
<evidence type="ECO:0000313" key="1">
    <source>
        <dbReference type="EMBL" id="TFK31212.1"/>
    </source>
</evidence>
<dbReference type="Proteomes" id="UP000308652">
    <property type="component" value="Unassembled WGS sequence"/>
</dbReference>
<name>A0A5C3LEQ4_9AGAR</name>
<dbReference type="AlphaFoldDB" id="A0A5C3LEQ4"/>
<protein>
    <submittedName>
        <fullName evidence="1">Uncharacterized protein</fullName>
    </submittedName>
</protein>
<dbReference type="EMBL" id="ML213826">
    <property type="protein sequence ID" value="TFK31212.1"/>
    <property type="molecule type" value="Genomic_DNA"/>
</dbReference>
<reference evidence="1 2" key="1">
    <citation type="journal article" date="2019" name="Nat. Ecol. Evol.">
        <title>Megaphylogeny resolves global patterns of mushroom evolution.</title>
        <authorList>
            <person name="Varga T."/>
            <person name="Krizsan K."/>
            <person name="Foldi C."/>
            <person name="Dima B."/>
            <person name="Sanchez-Garcia M."/>
            <person name="Sanchez-Ramirez S."/>
            <person name="Szollosi G.J."/>
            <person name="Szarkandi J.G."/>
            <person name="Papp V."/>
            <person name="Albert L."/>
            <person name="Andreopoulos W."/>
            <person name="Angelini C."/>
            <person name="Antonin V."/>
            <person name="Barry K.W."/>
            <person name="Bougher N.L."/>
            <person name="Buchanan P."/>
            <person name="Buyck B."/>
            <person name="Bense V."/>
            <person name="Catcheside P."/>
            <person name="Chovatia M."/>
            <person name="Cooper J."/>
            <person name="Damon W."/>
            <person name="Desjardin D."/>
            <person name="Finy P."/>
            <person name="Geml J."/>
            <person name="Haridas S."/>
            <person name="Hughes K."/>
            <person name="Justo A."/>
            <person name="Karasinski D."/>
            <person name="Kautmanova I."/>
            <person name="Kiss B."/>
            <person name="Kocsube S."/>
            <person name="Kotiranta H."/>
            <person name="LaButti K.M."/>
            <person name="Lechner B.E."/>
            <person name="Liimatainen K."/>
            <person name="Lipzen A."/>
            <person name="Lukacs Z."/>
            <person name="Mihaltcheva S."/>
            <person name="Morgado L.N."/>
            <person name="Niskanen T."/>
            <person name="Noordeloos M.E."/>
            <person name="Ohm R.A."/>
            <person name="Ortiz-Santana B."/>
            <person name="Ovrebo C."/>
            <person name="Racz N."/>
            <person name="Riley R."/>
            <person name="Savchenko A."/>
            <person name="Shiryaev A."/>
            <person name="Soop K."/>
            <person name="Spirin V."/>
            <person name="Szebenyi C."/>
            <person name="Tomsovsky M."/>
            <person name="Tulloss R.E."/>
            <person name="Uehling J."/>
            <person name="Grigoriev I.V."/>
            <person name="Vagvolgyi C."/>
            <person name="Papp T."/>
            <person name="Martin F.M."/>
            <person name="Miettinen O."/>
            <person name="Hibbett D.S."/>
            <person name="Nagy L.G."/>
        </authorList>
    </citation>
    <scope>NUCLEOTIDE SEQUENCE [LARGE SCALE GENOMIC DNA]</scope>
    <source>
        <strain evidence="1 2">CBS 166.37</strain>
    </source>
</reference>
<proteinExistence type="predicted"/>